<dbReference type="HOGENOM" id="CLU_2003977_0_0_1"/>
<dbReference type="VEuPathDB" id="FungiDB:Z517_09865"/>
<evidence type="ECO:0000313" key="3">
    <source>
        <dbReference type="Proteomes" id="UP000053029"/>
    </source>
</evidence>
<feature type="compositionally biased region" description="Acidic residues" evidence="1">
    <location>
        <begin position="103"/>
        <end position="112"/>
    </location>
</feature>
<reference evidence="2 3" key="1">
    <citation type="submission" date="2015-01" db="EMBL/GenBank/DDBJ databases">
        <title>The Genome Sequence of Fonsecaea pedrosoi CBS 271.37.</title>
        <authorList>
            <consortium name="The Broad Institute Genomics Platform"/>
            <person name="Cuomo C."/>
            <person name="de Hoog S."/>
            <person name="Gorbushina A."/>
            <person name="Stielow B."/>
            <person name="Teixiera M."/>
            <person name="Abouelleil A."/>
            <person name="Chapman S.B."/>
            <person name="Priest M."/>
            <person name="Young S.K."/>
            <person name="Wortman J."/>
            <person name="Nusbaum C."/>
            <person name="Birren B."/>
        </authorList>
    </citation>
    <scope>NUCLEOTIDE SEQUENCE [LARGE SCALE GENOMIC DNA]</scope>
    <source>
        <strain evidence="2 3">CBS 271.37</strain>
    </source>
</reference>
<feature type="region of interest" description="Disordered" evidence="1">
    <location>
        <begin position="61"/>
        <end position="124"/>
    </location>
</feature>
<dbReference type="Proteomes" id="UP000053029">
    <property type="component" value="Unassembled WGS sequence"/>
</dbReference>
<dbReference type="GeneID" id="25309355"/>
<sequence length="124" mass="13357">MAPRYVKSLNIYVKYAYMKLTGVLQSNRPVLRDFASAPIPGLTLDEAHAMGGCPGGVVLGVQKTERPRRSQNPPGERPPLPVPLDLVGARGEPGTEAAPSEVAEVEEEEEEGRSDVHSSEPPTR</sequence>
<protein>
    <submittedName>
        <fullName evidence="2">Uncharacterized protein</fullName>
    </submittedName>
</protein>
<keyword evidence="3" id="KW-1185">Reference proteome</keyword>
<organism evidence="2 3">
    <name type="scientific">Fonsecaea pedrosoi CBS 271.37</name>
    <dbReference type="NCBI Taxonomy" id="1442368"/>
    <lineage>
        <taxon>Eukaryota</taxon>
        <taxon>Fungi</taxon>
        <taxon>Dikarya</taxon>
        <taxon>Ascomycota</taxon>
        <taxon>Pezizomycotina</taxon>
        <taxon>Eurotiomycetes</taxon>
        <taxon>Chaetothyriomycetidae</taxon>
        <taxon>Chaetothyriales</taxon>
        <taxon>Herpotrichiellaceae</taxon>
        <taxon>Fonsecaea</taxon>
    </lineage>
</organism>
<dbReference type="EMBL" id="KN846974">
    <property type="protein sequence ID" value="KIW77419.1"/>
    <property type="molecule type" value="Genomic_DNA"/>
</dbReference>
<proteinExistence type="predicted"/>
<feature type="compositionally biased region" description="Basic and acidic residues" evidence="1">
    <location>
        <begin position="113"/>
        <end position="124"/>
    </location>
</feature>
<dbReference type="AlphaFoldDB" id="A0A0D2GYG9"/>
<dbReference type="RefSeq" id="XP_013281227.1">
    <property type="nucleotide sequence ID" value="XM_013425773.1"/>
</dbReference>
<evidence type="ECO:0000256" key="1">
    <source>
        <dbReference type="SAM" id="MobiDB-lite"/>
    </source>
</evidence>
<gene>
    <name evidence="2" type="ORF">Z517_09865</name>
</gene>
<name>A0A0D2GYG9_9EURO</name>
<accession>A0A0D2GYG9</accession>
<evidence type="ECO:0000313" key="2">
    <source>
        <dbReference type="EMBL" id="KIW77419.1"/>
    </source>
</evidence>